<dbReference type="SUPFAM" id="SSF52540">
    <property type="entry name" value="P-loop containing nucleoside triphosphate hydrolases"/>
    <property type="match status" value="2"/>
</dbReference>
<dbReference type="InterPro" id="IPR057842">
    <property type="entry name" value="WH_MER3"/>
</dbReference>
<dbReference type="CDD" id="cd18795">
    <property type="entry name" value="SF2_C_Ski2"/>
    <property type="match status" value="1"/>
</dbReference>
<keyword evidence="8" id="KW-1185">Reference proteome</keyword>
<comment type="caution">
    <text evidence="7">The sequence shown here is derived from an EMBL/GenBank/DDBJ whole genome shotgun (WGS) entry which is preliminary data.</text>
</comment>
<reference evidence="7" key="1">
    <citation type="submission" date="2022-01" db="EMBL/GenBank/DDBJ databases">
        <title>Comparative genomics reveals a dynamic genome evolution in the ectomycorrhizal milk-cap (Lactarius) mushrooms.</title>
        <authorList>
            <consortium name="DOE Joint Genome Institute"/>
            <person name="Lebreton A."/>
            <person name="Tang N."/>
            <person name="Kuo A."/>
            <person name="LaButti K."/>
            <person name="Drula E."/>
            <person name="Barry K."/>
            <person name="Clum A."/>
            <person name="Lipzen A."/>
            <person name="Mousain D."/>
            <person name="Ng V."/>
            <person name="Wang R."/>
            <person name="Wang X."/>
            <person name="Dai Y."/>
            <person name="Henrissat B."/>
            <person name="Grigoriev I.V."/>
            <person name="Guerin-Laguette A."/>
            <person name="Yu F."/>
            <person name="Martin F.M."/>
        </authorList>
    </citation>
    <scope>NUCLEOTIDE SEQUENCE</scope>
    <source>
        <strain evidence="7">QP</strain>
    </source>
</reference>
<dbReference type="FunFam" id="1.10.10.10:FF:000024">
    <property type="entry name" value="U5 small nuclear ribonucleoprotein helicase"/>
    <property type="match status" value="1"/>
</dbReference>
<dbReference type="InterPro" id="IPR004179">
    <property type="entry name" value="Sec63-dom"/>
</dbReference>
<sequence>MSSFLGHVEFLMGSSQDHSGDRALDRWASLKVPDRGLESTLYGDEVASELPEDADASYQESVLDLYRSDNTALRDTLIKRLLSDRKLQAITSPLHAVLASSASNEAISEELSDMMGYDELDMIVEILENRSLVAAELETALKGPLDAATDGRGNLTLLSRKLINEPVIFYQIAEPVLTQTDAKRRMEETFQRNAERPLFVGPTQTNSPEVLPHVYSSSASGGNILSQSGQKFTLPVGTTRHVEDYYEEVVIPPAKKIPPRATERLISVHELDDLAKQSFPGYSSLNRMQSIIYPTAYGSNENMLVCAPTGAGKTDVAMLTILRVLGQHRSHPNTLPASIRRDDFKIIYVAPMKALAAEIVRKFAKRLQWLAIRVRELTGDMQLTKAEIAETQVIVTTPEKWDVVTRKPTGEGEIASKLKLLIIDEVHLLNEERGAVIETIVARTLRQVESSQSVIRIVGLSATLPNYVDVADFLSVSRQTGLFFFDSSFRPVPLEQRFIAVKGKPGSPQSRMNLDLVTYEKVSELVREGHQVMVFVHARKETVKAALALREAASKDSVLHEFSCEEHPSFGHFRREIGKSRNKEMKQLFDEGFGIHHAGMLRSDRTMMERMFHARAIKVLCCTATLAWGVNLPAHAVVIKGTQVYDSSKGAFVDLSVLDVLQVFGRAGRPGFETSGEGYICTTEDKLQHYLDAVTSQIPIESQFVKGMTDAMNAEISLGTVTTVHDAVRWLGYTYLYVRMQKTPTLYGVSYDDLKYDRTLDRKRHELVRAAARSLVEAKMINFDEDSSSFTINDLGRLAAKYYIHHKSIEIFNRELRTPMTEADVLSMVSLSTEFDQIQVRENETKELTQLLEIAQCKVKNAFENSSGKVRISGEASRNKQEKASDEPLFTREGKVNVLLQGYISWAVVEDFALVSDMQYVAQNAGRIVRALLEIVISKKWANTSAVLMGISKAIEKRLWPFDQPLKQFNLKPDVYYGLEQWADDYSASELVRMSAAEIGKLVHLNPIHGQAILDAAKQLPAVQVSHSLRPLVPSRGAPGTGLSNQYWLWIEDHEEKGILQLSYLLLRQSTDTLDVAFVISVPEGQIPPFVTIRAVSERWMGSEDEIKVPFDELVMPSRSNSHTPRLDLPFLSLSVLQNHILRELFAAKLRNLNAIQTQAFWSTVNTQSNALLCAPTGSGKSTLGHILTCESLARIPSQGYVLVVAPRHSTVTEWMSDLRGVPPVMGFSMKFVTGSGTFAPARSKEIRLTTSSHLVAALSSEKDLAHSYPGLQLVVLENLEQLDPYYELAISSLLRVIRTQPTRVVGFSASLNDSGDLATWLDVAPSAFHSFRPSDRDQSLNVAVHTFAIPHSAALFKAMARPASTAILSVRLNPAIVFVPSRAQCSSVALDLIVNCTLETGAEAGYLSPDVSPEFLQSYFHRLQDPGLSNILSNGDRATILELYTGGIVQVLVAAREACWTLPVRAAVVVVMGTQYISIHEDGARRQLRDYTLEELVHMQGRAVRHGDMGHFHLFCQAEDKDTYMRFLEGGLPLESQLLRSDQLRQWYKHHRSRAHISSKHEGVQALSLTFLAQRIVSNPTYYDCKGSRDECLSRIVDELEESIEGEGHRDGVTVIDTPTRSH</sequence>
<dbReference type="InterPro" id="IPR001650">
    <property type="entry name" value="Helicase_C-like"/>
</dbReference>
<dbReference type="FunFam" id="3.40.50.300:FF:000062">
    <property type="entry name" value="U5 small nuclear ribonucleoprotein helicase"/>
    <property type="match status" value="1"/>
</dbReference>
<dbReference type="InterPro" id="IPR050474">
    <property type="entry name" value="Hel308_SKI2-like"/>
</dbReference>
<evidence type="ECO:0000259" key="5">
    <source>
        <dbReference type="PROSITE" id="PS51192"/>
    </source>
</evidence>
<dbReference type="Pfam" id="PF02889">
    <property type="entry name" value="Sec63"/>
    <property type="match status" value="1"/>
</dbReference>
<dbReference type="SMART" id="SM00487">
    <property type="entry name" value="DEXDc"/>
    <property type="match status" value="2"/>
</dbReference>
<accession>A0AAD4LIH0</accession>
<organism evidence="7 8">
    <name type="scientific">Lactarius akahatsu</name>
    <dbReference type="NCBI Taxonomy" id="416441"/>
    <lineage>
        <taxon>Eukaryota</taxon>
        <taxon>Fungi</taxon>
        <taxon>Dikarya</taxon>
        <taxon>Basidiomycota</taxon>
        <taxon>Agaricomycotina</taxon>
        <taxon>Agaricomycetes</taxon>
        <taxon>Russulales</taxon>
        <taxon>Russulaceae</taxon>
        <taxon>Lactarius</taxon>
    </lineage>
</organism>
<dbReference type="InterPro" id="IPR014756">
    <property type="entry name" value="Ig_E-set"/>
</dbReference>
<dbReference type="SUPFAM" id="SSF46785">
    <property type="entry name" value="Winged helix' DNA-binding domain"/>
    <property type="match status" value="1"/>
</dbReference>
<dbReference type="Pfam" id="PF00271">
    <property type="entry name" value="Helicase_C"/>
    <property type="match status" value="1"/>
</dbReference>
<dbReference type="InterPro" id="IPR036388">
    <property type="entry name" value="WH-like_DNA-bd_sf"/>
</dbReference>
<dbReference type="Gene3D" id="2.60.40.150">
    <property type="entry name" value="C2 domain"/>
    <property type="match status" value="1"/>
</dbReference>
<dbReference type="SMART" id="SM00382">
    <property type="entry name" value="AAA"/>
    <property type="match status" value="2"/>
</dbReference>
<dbReference type="InterPro" id="IPR036390">
    <property type="entry name" value="WH_DNA-bd_sf"/>
</dbReference>
<dbReference type="InterPro" id="IPR027417">
    <property type="entry name" value="P-loop_NTPase"/>
</dbReference>
<dbReference type="InterPro" id="IPR011545">
    <property type="entry name" value="DEAD/DEAH_box_helicase_dom"/>
</dbReference>
<dbReference type="Gene3D" id="1.10.3380.10">
    <property type="entry name" value="Sec63 N-terminal domain-like domain"/>
    <property type="match status" value="1"/>
</dbReference>
<dbReference type="Gene3D" id="1.10.10.10">
    <property type="entry name" value="Winged helix-like DNA-binding domain superfamily/Winged helix DNA-binding domain"/>
    <property type="match status" value="2"/>
</dbReference>
<name>A0AAD4LIH0_9AGAM</name>
<proteinExistence type="predicted"/>
<dbReference type="EMBL" id="JAKELL010000041">
    <property type="protein sequence ID" value="KAH8988582.1"/>
    <property type="molecule type" value="Genomic_DNA"/>
</dbReference>
<evidence type="ECO:0000256" key="4">
    <source>
        <dbReference type="ARBA" id="ARBA00022840"/>
    </source>
</evidence>
<evidence type="ECO:0000313" key="8">
    <source>
        <dbReference type="Proteomes" id="UP001201163"/>
    </source>
</evidence>
<dbReference type="PANTHER" id="PTHR47961:SF13">
    <property type="entry name" value="ACTIVATING SIGNAL COINTEGRATOR 1 COMPLEX SUBUNIT 3"/>
    <property type="match status" value="1"/>
</dbReference>
<evidence type="ECO:0000259" key="6">
    <source>
        <dbReference type="PROSITE" id="PS51194"/>
    </source>
</evidence>
<dbReference type="InterPro" id="IPR014001">
    <property type="entry name" value="Helicase_ATP-bd"/>
</dbReference>
<dbReference type="InterPro" id="IPR003593">
    <property type="entry name" value="AAA+_ATPase"/>
</dbReference>
<dbReference type="PROSITE" id="PS51192">
    <property type="entry name" value="HELICASE_ATP_BIND_1"/>
    <property type="match status" value="1"/>
</dbReference>
<dbReference type="SUPFAM" id="SSF81296">
    <property type="entry name" value="E set domains"/>
    <property type="match status" value="1"/>
</dbReference>
<dbReference type="PANTHER" id="PTHR47961">
    <property type="entry name" value="DNA POLYMERASE THETA, PUTATIVE (AFU_ORTHOLOGUE AFUA_1G05260)-RELATED"/>
    <property type="match status" value="1"/>
</dbReference>
<dbReference type="Gene3D" id="3.40.50.300">
    <property type="entry name" value="P-loop containing nucleotide triphosphate hydrolases"/>
    <property type="match status" value="4"/>
</dbReference>
<dbReference type="GO" id="GO:0016787">
    <property type="term" value="F:hydrolase activity"/>
    <property type="evidence" value="ECO:0007669"/>
    <property type="project" value="UniProtKB-KW"/>
</dbReference>
<keyword evidence="3" id="KW-0347">Helicase</keyword>
<keyword evidence="1" id="KW-0547">Nucleotide-binding</keyword>
<evidence type="ECO:0000256" key="1">
    <source>
        <dbReference type="ARBA" id="ARBA00022741"/>
    </source>
</evidence>
<dbReference type="GO" id="GO:0003676">
    <property type="term" value="F:nucleic acid binding"/>
    <property type="evidence" value="ECO:0007669"/>
    <property type="project" value="InterPro"/>
</dbReference>
<keyword evidence="4" id="KW-0067">ATP-binding</keyword>
<dbReference type="Proteomes" id="UP001201163">
    <property type="component" value="Unassembled WGS sequence"/>
</dbReference>
<dbReference type="Pfam" id="PF23445">
    <property type="entry name" value="WHD_SNRNP200"/>
    <property type="match status" value="1"/>
</dbReference>
<dbReference type="PROSITE" id="PS51194">
    <property type="entry name" value="HELICASE_CTER"/>
    <property type="match status" value="2"/>
</dbReference>
<protein>
    <submittedName>
        <fullName evidence="7">Sec63-domain-containing protein</fullName>
    </submittedName>
</protein>
<dbReference type="SMART" id="SM00490">
    <property type="entry name" value="HELICc"/>
    <property type="match status" value="2"/>
</dbReference>
<dbReference type="InterPro" id="IPR035892">
    <property type="entry name" value="C2_domain_sf"/>
</dbReference>
<dbReference type="SMART" id="SM00973">
    <property type="entry name" value="Sec63"/>
    <property type="match status" value="1"/>
</dbReference>
<feature type="domain" description="Helicase C-terminal" evidence="6">
    <location>
        <begin position="518"/>
        <end position="716"/>
    </location>
</feature>
<keyword evidence="2" id="KW-0378">Hydrolase</keyword>
<dbReference type="GO" id="GO:0005524">
    <property type="term" value="F:ATP binding"/>
    <property type="evidence" value="ECO:0007669"/>
    <property type="project" value="UniProtKB-KW"/>
</dbReference>
<gene>
    <name evidence="7" type="ORF">EDB92DRAFT_2010638</name>
</gene>
<dbReference type="CDD" id="cd18020">
    <property type="entry name" value="DEXHc_ASCC3_1"/>
    <property type="match status" value="1"/>
</dbReference>
<evidence type="ECO:0000313" key="7">
    <source>
        <dbReference type="EMBL" id="KAH8988582.1"/>
    </source>
</evidence>
<feature type="domain" description="Helicase C-terminal" evidence="6">
    <location>
        <begin position="1363"/>
        <end position="1553"/>
    </location>
</feature>
<evidence type="ECO:0000256" key="2">
    <source>
        <dbReference type="ARBA" id="ARBA00022801"/>
    </source>
</evidence>
<dbReference type="FunFam" id="3.40.50.300:FF:000102">
    <property type="entry name" value="RNA helicase, activating signal cointegrator 1"/>
    <property type="match status" value="1"/>
</dbReference>
<evidence type="ECO:0000256" key="3">
    <source>
        <dbReference type="ARBA" id="ARBA00022806"/>
    </source>
</evidence>
<feature type="domain" description="Helicase ATP-binding" evidence="5">
    <location>
        <begin position="294"/>
        <end position="482"/>
    </location>
</feature>
<dbReference type="SUPFAM" id="SSF158702">
    <property type="entry name" value="Sec63 N-terminal domain-like"/>
    <property type="match status" value="1"/>
</dbReference>
<dbReference type="GO" id="GO:0004386">
    <property type="term" value="F:helicase activity"/>
    <property type="evidence" value="ECO:0007669"/>
    <property type="project" value="UniProtKB-KW"/>
</dbReference>
<dbReference type="Pfam" id="PF00270">
    <property type="entry name" value="DEAD"/>
    <property type="match status" value="2"/>
</dbReference>